<gene>
    <name evidence="1" type="ORF">SAMN06265222_1402</name>
</gene>
<comment type="caution">
    <text evidence="1">The sequence shown here is derived from an EMBL/GenBank/DDBJ whole genome shotgun (WGS) entry which is preliminary data.</text>
</comment>
<sequence>MMVSCLRAIALFIGGTMGMQSISQPLIPSSTFDHSAQRSSPMEIHSVNFRLPSCLGLLLLAAVTSLTTASVQADDAIRKGTREKTTLVSVAMGSSLVGLPKLYQKVSESIVRIETADKVNKTGVIVSSDGHIVVRGGAGSDEVKVHLSDGRTITAKPAGWSVEWNLGVMKIKEEGPLKAIQLGSTKDLKAGEPCLVIGYTPRGDTKFDSTPTARFGFIDRSVPNRWFTTTCFPGFFEDAAVIDMDGRLLGIDTGFVNDQSYVTAVDKFLTNRDELFAGKNLDWIRYPPNPDSIYRINAGDHPEMLRGRKTEDVLGPGKTPASTADAKISKAKEIAKESTVRLISKDRLAYDGVHYDRWSGVIVSEDGYILTCGHTSQLPGERVTVCLSDGRDLDAVTLGTNPISDVGLAKITSTGSWPFAEIADTSSLNPGDPLVACGYPAIDEPSRQFSTARTPLINSTAVKIPSYFLWSPELVTENFNGNGGMSGGGIFNQNGQYVAVLNNLAGGVRSEVAKVQWDDLKQIESIDTATGLPHPLRRRFAAQSKAVAQSVVEVLVDSKPVSIGTIVDAGGWILTKASALNGEVSCRLADGSIVDADKRAESQENDLALLKIDVVGLVDVEFSDNEPPSMMQILCGVGPDQVLQPGIVSIQTRAIPPEPAWTGDSTVDTQDGVKIIRLGGGWRNKINLSTEGTKLERNDIIVSINAHATPNIARLTQILASNFKDYCTGDLVSIALLREGAPMEVRTPLPRASVEKSWMIGKHDSPRRSGFNAVFDTDIQLLLHEVGCPVIDVEGRIRGIAIASRGRTETQRGPTSVLPSRVIARVTKQLMAEANSKGR</sequence>
<evidence type="ECO:0000313" key="2">
    <source>
        <dbReference type="Proteomes" id="UP001158067"/>
    </source>
</evidence>
<dbReference type="Proteomes" id="UP001158067">
    <property type="component" value="Unassembled WGS sequence"/>
</dbReference>
<reference evidence="1 2" key="1">
    <citation type="submission" date="2017-05" db="EMBL/GenBank/DDBJ databases">
        <authorList>
            <person name="Varghese N."/>
            <person name="Submissions S."/>
        </authorList>
    </citation>
    <scope>NUCLEOTIDE SEQUENCE [LARGE SCALE GENOMIC DNA]</scope>
    <source>
        <strain evidence="1 2">DSM 25457</strain>
    </source>
</reference>
<organism evidence="1 2">
    <name type="scientific">Neorhodopirellula lusitana</name>
    <dbReference type="NCBI Taxonomy" id="445327"/>
    <lineage>
        <taxon>Bacteria</taxon>
        <taxon>Pseudomonadati</taxon>
        <taxon>Planctomycetota</taxon>
        <taxon>Planctomycetia</taxon>
        <taxon>Pirellulales</taxon>
        <taxon>Pirellulaceae</taxon>
        <taxon>Neorhodopirellula</taxon>
    </lineage>
</organism>
<dbReference type="PANTHER" id="PTHR22939:SF129">
    <property type="entry name" value="SERINE PROTEASE HTRA2, MITOCHONDRIAL"/>
    <property type="match status" value="1"/>
</dbReference>
<dbReference type="PANTHER" id="PTHR22939">
    <property type="entry name" value="SERINE PROTEASE FAMILY S1C HTRA-RELATED"/>
    <property type="match status" value="1"/>
</dbReference>
<dbReference type="EMBL" id="FXUG01000040">
    <property type="protein sequence ID" value="SMP79968.1"/>
    <property type="molecule type" value="Genomic_DNA"/>
</dbReference>
<dbReference type="SUPFAM" id="SSF50494">
    <property type="entry name" value="Trypsin-like serine proteases"/>
    <property type="match status" value="3"/>
</dbReference>
<evidence type="ECO:0000313" key="1">
    <source>
        <dbReference type="EMBL" id="SMP79968.1"/>
    </source>
</evidence>
<dbReference type="Pfam" id="PF13365">
    <property type="entry name" value="Trypsin_2"/>
    <property type="match status" value="2"/>
</dbReference>
<dbReference type="Gene3D" id="2.40.10.120">
    <property type="match status" value="3"/>
</dbReference>
<protein>
    <submittedName>
        <fullName evidence="1">Trypsin-like peptidase domain-containing protein</fullName>
    </submittedName>
</protein>
<name>A0ABY1QWU0_9BACT</name>
<accession>A0ABY1QWU0</accession>
<keyword evidence="2" id="KW-1185">Reference proteome</keyword>
<dbReference type="InterPro" id="IPR009003">
    <property type="entry name" value="Peptidase_S1_PA"/>
</dbReference>
<proteinExistence type="predicted"/>